<dbReference type="SUPFAM" id="SSF52540">
    <property type="entry name" value="P-loop containing nucleoside triphosphate hydrolases"/>
    <property type="match status" value="1"/>
</dbReference>
<dbReference type="Gene3D" id="3.40.50.300">
    <property type="entry name" value="P-loop containing nucleotide triphosphate hydrolases"/>
    <property type="match status" value="1"/>
</dbReference>
<reference evidence="1" key="3">
    <citation type="submission" date="2025-09" db="UniProtKB">
        <authorList>
            <consortium name="Ensembl"/>
        </authorList>
    </citation>
    <scope>IDENTIFICATION</scope>
</reference>
<dbReference type="Ensembl" id="ENSLCAT00010031210.1">
    <property type="protein sequence ID" value="ENSLCAP00010030520.1"/>
    <property type="gene ID" value="ENSLCAG00010014360.1"/>
</dbReference>
<reference evidence="2" key="1">
    <citation type="submission" date="2015-09" db="EMBL/GenBank/DDBJ databases">
        <authorList>
            <person name="Sai Rama Sridatta P."/>
        </authorList>
    </citation>
    <scope>NUCLEOTIDE SEQUENCE [LARGE SCALE GENOMIC DNA]</scope>
</reference>
<dbReference type="KEGG" id="lcf:108880578"/>
<evidence type="ECO:0000313" key="2">
    <source>
        <dbReference type="Proteomes" id="UP000314980"/>
    </source>
</evidence>
<dbReference type="STRING" id="8187.ENSLCAP00010030520"/>
<evidence type="ECO:0000313" key="1">
    <source>
        <dbReference type="Ensembl" id="ENSLCAP00010030520.1"/>
    </source>
</evidence>
<name>A0A4W6DZK6_LATCA</name>
<dbReference type="GeneTree" id="ENSGT00940000160560"/>
<dbReference type="GO" id="GO:0006955">
    <property type="term" value="P:immune response"/>
    <property type="evidence" value="ECO:0007669"/>
    <property type="project" value="TreeGrafter"/>
</dbReference>
<dbReference type="PANTHER" id="PTHR14241">
    <property type="entry name" value="INTERFERON-INDUCED PROTEIN 44"/>
    <property type="match status" value="1"/>
</dbReference>
<dbReference type="FunCoup" id="A0A4W6DZK6">
    <property type="interactions" value="1"/>
</dbReference>
<evidence type="ECO:0008006" key="3">
    <source>
        <dbReference type="Google" id="ProtNLM"/>
    </source>
</evidence>
<sequence length="301" mass="33544">MVSNESESREIAYKTAFCLSVFFHCCSLSTEMGGGSFSQPRKELPDNLNFVKCYRPRNRDVKHLRILLHGPVGAGKSSFINSVESVLQGRVTGRALPDAISGKSFTKKYLPYKFEKCPGNYYSFIFNDIMGFEQTDSGVHVEDIKLALSGHVQEAHKLDPQCPLSEGNPGYNSSPTLSDRVHVLVSVVPAGNVSLISDEILEKMREVRLAASEMGIPQLAILTKVDEACPEVKADITEIYDNKYLKDQVNKFHLLLGIPLNCIFLVKNYSRENKTNDDTNTPIVCALKQILLFGEDYLNSL</sequence>
<keyword evidence="2" id="KW-1185">Reference proteome</keyword>
<reference evidence="1" key="2">
    <citation type="submission" date="2025-08" db="UniProtKB">
        <authorList>
            <consortium name="Ensembl"/>
        </authorList>
    </citation>
    <scope>IDENTIFICATION</scope>
</reference>
<protein>
    <recommendedName>
        <fullName evidence="3">G domain-containing protein</fullName>
    </recommendedName>
</protein>
<dbReference type="RefSeq" id="XP_018527668.2">
    <property type="nucleotide sequence ID" value="XM_018672152.2"/>
</dbReference>
<dbReference type="PANTHER" id="PTHR14241:SF1">
    <property type="entry name" value="INTERFERON-INDUCED PROTEIN 44-RELATED"/>
    <property type="match status" value="1"/>
</dbReference>
<dbReference type="InterPro" id="IPR027417">
    <property type="entry name" value="P-loop_NTPase"/>
</dbReference>
<dbReference type="Proteomes" id="UP000314980">
    <property type="component" value="Unassembled WGS sequence"/>
</dbReference>
<gene>
    <name evidence="1" type="primary">LOC108880560</name>
</gene>
<proteinExistence type="predicted"/>
<dbReference type="OrthoDB" id="25620at2759"/>
<dbReference type="InParanoid" id="A0A4W6DZK6"/>
<organism evidence="1 2">
    <name type="scientific">Lates calcarifer</name>
    <name type="common">Barramundi</name>
    <name type="synonym">Holocentrus calcarifer</name>
    <dbReference type="NCBI Taxonomy" id="8187"/>
    <lineage>
        <taxon>Eukaryota</taxon>
        <taxon>Metazoa</taxon>
        <taxon>Chordata</taxon>
        <taxon>Craniata</taxon>
        <taxon>Vertebrata</taxon>
        <taxon>Euteleostomi</taxon>
        <taxon>Actinopterygii</taxon>
        <taxon>Neopterygii</taxon>
        <taxon>Teleostei</taxon>
        <taxon>Neoteleostei</taxon>
        <taxon>Acanthomorphata</taxon>
        <taxon>Carangaria</taxon>
        <taxon>Carangaria incertae sedis</taxon>
        <taxon>Centropomidae</taxon>
        <taxon>Lates</taxon>
    </lineage>
</organism>
<dbReference type="AlphaFoldDB" id="A0A4W6DZK6"/>
<accession>A0A4W6DZK6</accession>